<reference evidence="1 2" key="1">
    <citation type="journal article" date="2020" name="Front. Microbiol.">
        <title>Genetic Organization of the aprX-lipA2 Operon Affects the Proteolytic Potential of Pseudomonas Species in Milk.</title>
        <authorList>
            <person name="Maier C."/>
            <person name="Huptas C."/>
            <person name="von Neubeck M."/>
            <person name="Scherer S."/>
            <person name="Wenning M."/>
            <person name="Lucking G."/>
        </authorList>
    </citation>
    <scope>NUCLEOTIDE SEQUENCE [LARGE SCALE GENOMIC DNA]</scope>
    <source>
        <strain evidence="1 2">WS 5114</strain>
    </source>
</reference>
<accession>A0AB36CS62</accession>
<dbReference type="Proteomes" id="UP000548707">
    <property type="component" value="Unassembled WGS sequence"/>
</dbReference>
<organism evidence="1 2">
    <name type="scientific">Pseudomonas mandelii</name>
    <dbReference type="NCBI Taxonomy" id="75612"/>
    <lineage>
        <taxon>Bacteria</taxon>
        <taxon>Pseudomonadati</taxon>
        <taxon>Pseudomonadota</taxon>
        <taxon>Gammaproteobacteria</taxon>
        <taxon>Pseudomonadales</taxon>
        <taxon>Pseudomonadaceae</taxon>
        <taxon>Pseudomonas</taxon>
    </lineage>
</organism>
<dbReference type="InterPro" id="IPR016541">
    <property type="entry name" value="UCP008505"/>
</dbReference>
<gene>
    <name evidence="1" type="ORF">HBO26_04220</name>
</gene>
<evidence type="ECO:0000313" key="1">
    <source>
        <dbReference type="EMBL" id="NMZ78511.1"/>
    </source>
</evidence>
<protein>
    <submittedName>
        <fullName evidence="1">DUF4411 family protein</fullName>
    </submittedName>
</protein>
<sequence length="172" mass="19624">MTPPLKKIYLLDANVLINAHGLYYPIDMIPEFWEWIRHKATEGLIKMPIETFEEVRGGKKDLLTIWMHEKETLDHLMLKEDVDGEALNSVLSTGYATDLTDTEIEQVGRDPFLVAYGMNTRQTRSIVSEEISKPSKQRANRKVPDVCSSVGVECCNTFSMLRSLGFKTGWNK</sequence>
<dbReference type="AlphaFoldDB" id="A0AB36CS62"/>
<evidence type="ECO:0000313" key="2">
    <source>
        <dbReference type="Proteomes" id="UP000548707"/>
    </source>
</evidence>
<dbReference type="EMBL" id="JAAQXV010000001">
    <property type="protein sequence ID" value="NMZ78511.1"/>
    <property type="molecule type" value="Genomic_DNA"/>
</dbReference>
<name>A0AB36CS62_9PSED</name>
<dbReference type="RefSeq" id="WP_102595865.1">
    <property type="nucleotide sequence ID" value="NZ_JAAQXV010000001.1"/>
</dbReference>
<comment type="caution">
    <text evidence="1">The sequence shown here is derived from an EMBL/GenBank/DDBJ whole genome shotgun (WGS) entry which is preliminary data.</text>
</comment>
<proteinExistence type="predicted"/>
<dbReference type="Pfam" id="PF14367">
    <property type="entry name" value="DUF4411"/>
    <property type="match status" value="1"/>
</dbReference>